<sequence length="465" mass="51518">MKRLKIILKDKEFLKKTFALTIPIVLQNLLNNLVNLVDTLMIGKLGETSIAAVGLANKYFFIFALLTFGISSGSGILASQYWGKGELLNIKRVLRIAILIGVGGSLLFVIPGFFFPEFVMRIFTPLAGTIQEGRKYLVIIVFSYPLVAISVAFVSVLRSMNYVKLPVIITGISIMVNVFFNYCLIFGNFGFPRMGVAGAALATVIARIVECAALLILVYSHKTGDGKLGDFIHQKYNKHKETGEPFLNKLFLTKYIRTASPVIANEFMWGFGVTMYSLVYGRMGDAATAAITITNTVEQVALVLFFGICNASAVLLGNELGSNELDKAEEHAKNYIVMMFLLSIVGAIIVLMARIPVASIFDVSDEVFEYVILCITVFALYMPVRMLNSLFIVAILRSGGDTKASLFLDVTSVYLVGIPMAVLGGLVFKLPIYIVYAMIMIEEVYKLIFSYIRYRQKKWLKNIVA</sequence>
<keyword evidence="5 7" id="KW-1133">Transmembrane helix</keyword>
<dbReference type="EMBL" id="CVTD020000015">
    <property type="protein sequence ID" value="CRZ34446.1"/>
    <property type="molecule type" value="Genomic_DNA"/>
</dbReference>
<feature type="transmembrane region" description="Helical" evidence="7">
    <location>
        <begin position="59"/>
        <end position="81"/>
    </location>
</feature>
<gene>
    <name evidence="8" type="ORF">HHT355_1244</name>
</gene>
<evidence type="ECO:0000256" key="1">
    <source>
        <dbReference type="ARBA" id="ARBA00004651"/>
    </source>
</evidence>
<feature type="transmembrane region" description="Helical" evidence="7">
    <location>
        <begin position="169"/>
        <end position="191"/>
    </location>
</feature>
<dbReference type="GO" id="GO:0005886">
    <property type="term" value="C:plasma membrane"/>
    <property type="evidence" value="ECO:0007669"/>
    <property type="project" value="UniProtKB-SubCell"/>
</dbReference>
<dbReference type="OrthoDB" id="9780160at2"/>
<dbReference type="CDD" id="cd13134">
    <property type="entry name" value="MATE_like_8"/>
    <property type="match status" value="1"/>
</dbReference>
<feature type="transmembrane region" description="Helical" evidence="7">
    <location>
        <begin position="367"/>
        <end position="394"/>
    </location>
</feature>
<dbReference type="InterPro" id="IPR047135">
    <property type="entry name" value="YsiQ"/>
</dbReference>
<dbReference type="PANTHER" id="PTHR42925">
    <property type="entry name" value="MULTIDRUG AND TOXIN EFFLUX PROTEIN MATE FAMILY"/>
    <property type="match status" value="1"/>
</dbReference>
<evidence type="ECO:0000256" key="4">
    <source>
        <dbReference type="ARBA" id="ARBA00022692"/>
    </source>
</evidence>
<keyword evidence="4 7" id="KW-0812">Transmembrane</keyword>
<evidence type="ECO:0000313" key="8">
    <source>
        <dbReference type="EMBL" id="CRZ34446.1"/>
    </source>
</evidence>
<evidence type="ECO:0000256" key="3">
    <source>
        <dbReference type="ARBA" id="ARBA00022475"/>
    </source>
</evidence>
<evidence type="ECO:0000256" key="7">
    <source>
        <dbReference type="SAM" id="Phobius"/>
    </source>
</evidence>
<dbReference type="PIRSF" id="PIRSF006603">
    <property type="entry name" value="DinF"/>
    <property type="match status" value="1"/>
</dbReference>
<evidence type="ECO:0000313" key="9">
    <source>
        <dbReference type="Proteomes" id="UP000236497"/>
    </source>
</evidence>
<dbReference type="InterPro" id="IPR002528">
    <property type="entry name" value="MATE_fam"/>
</dbReference>
<dbReference type="Pfam" id="PF01554">
    <property type="entry name" value="MatE"/>
    <property type="match status" value="2"/>
</dbReference>
<dbReference type="PANTHER" id="PTHR42925:SF2">
    <property type="entry name" value="NA+ DRIVEN MULTIDRUG EFFLUX PUMP"/>
    <property type="match status" value="1"/>
</dbReference>
<dbReference type="NCBIfam" id="TIGR00797">
    <property type="entry name" value="matE"/>
    <property type="match status" value="1"/>
</dbReference>
<protein>
    <submittedName>
        <fullName evidence="8">Putative membrane protein</fullName>
    </submittedName>
</protein>
<feature type="transmembrane region" description="Helical" evidence="7">
    <location>
        <begin position="197"/>
        <end position="219"/>
    </location>
</feature>
<keyword evidence="6 7" id="KW-0472">Membrane</keyword>
<feature type="transmembrane region" description="Helical" evidence="7">
    <location>
        <begin position="93"/>
        <end position="116"/>
    </location>
</feature>
<dbReference type="AlphaFoldDB" id="A0A0H5SI09"/>
<comment type="subcellular location">
    <subcellularLocation>
        <location evidence="1">Cell membrane</location>
        <topology evidence="1">Multi-pass membrane protein</topology>
    </subcellularLocation>
</comment>
<evidence type="ECO:0000256" key="5">
    <source>
        <dbReference type="ARBA" id="ARBA00022989"/>
    </source>
</evidence>
<dbReference type="RefSeq" id="WP_103202559.1">
    <property type="nucleotide sequence ID" value="NZ_CVTD020000015.1"/>
</dbReference>
<dbReference type="InterPro" id="IPR048279">
    <property type="entry name" value="MdtK-like"/>
</dbReference>
<keyword evidence="9" id="KW-1185">Reference proteome</keyword>
<feature type="transmembrane region" description="Helical" evidence="7">
    <location>
        <begin position="335"/>
        <end position="355"/>
    </location>
</feature>
<organism evidence="8 9">
    <name type="scientific">Herbinix hemicellulosilytica</name>
    <dbReference type="NCBI Taxonomy" id="1564487"/>
    <lineage>
        <taxon>Bacteria</taxon>
        <taxon>Bacillati</taxon>
        <taxon>Bacillota</taxon>
        <taxon>Clostridia</taxon>
        <taxon>Lachnospirales</taxon>
        <taxon>Lachnospiraceae</taxon>
        <taxon>Herbinix</taxon>
    </lineage>
</organism>
<name>A0A0H5SI09_HERHM</name>
<feature type="transmembrane region" description="Helical" evidence="7">
    <location>
        <begin position="136"/>
        <end position="157"/>
    </location>
</feature>
<evidence type="ECO:0000256" key="6">
    <source>
        <dbReference type="ARBA" id="ARBA00023136"/>
    </source>
</evidence>
<dbReference type="GO" id="GO:0042910">
    <property type="term" value="F:xenobiotic transmembrane transporter activity"/>
    <property type="evidence" value="ECO:0007669"/>
    <property type="project" value="InterPro"/>
</dbReference>
<keyword evidence="3" id="KW-1003">Cell membrane</keyword>
<keyword evidence="2" id="KW-0813">Transport</keyword>
<feature type="transmembrane region" description="Helical" evidence="7">
    <location>
        <begin position="406"/>
        <end position="427"/>
    </location>
</feature>
<dbReference type="GO" id="GO:0015297">
    <property type="term" value="F:antiporter activity"/>
    <property type="evidence" value="ECO:0007669"/>
    <property type="project" value="InterPro"/>
</dbReference>
<dbReference type="Proteomes" id="UP000236497">
    <property type="component" value="Unassembled WGS sequence"/>
</dbReference>
<accession>A0A0H5SI09</accession>
<proteinExistence type="predicted"/>
<reference evidence="8 9" key="1">
    <citation type="submission" date="2015-06" db="EMBL/GenBank/DDBJ databases">
        <authorList>
            <person name="Wibberg Daniel"/>
        </authorList>
    </citation>
    <scope>NUCLEOTIDE SEQUENCE [LARGE SCALE GENOMIC DNA]</scope>
    <source>
        <strain evidence="8 9">T3/55T</strain>
    </source>
</reference>
<evidence type="ECO:0000256" key="2">
    <source>
        <dbReference type="ARBA" id="ARBA00022448"/>
    </source>
</evidence>